<feature type="region of interest" description="Disordered" evidence="1">
    <location>
        <begin position="1"/>
        <end position="21"/>
    </location>
</feature>
<reference evidence="2" key="1">
    <citation type="journal article" date="2022" name="bioRxiv">
        <title>Sequencing and chromosome-scale assembly of the giantPleurodeles waltlgenome.</title>
        <authorList>
            <person name="Brown T."/>
            <person name="Elewa A."/>
            <person name="Iarovenko S."/>
            <person name="Subramanian E."/>
            <person name="Araus A.J."/>
            <person name="Petzold A."/>
            <person name="Susuki M."/>
            <person name="Suzuki K.-i.T."/>
            <person name="Hayashi T."/>
            <person name="Toyoda A."/>
            <person name="Oliveira C."/>
            <person name="Osipova E."/>
            <person name="Leigh N.D."/>
            <person name="Simon A."/>
            <person name="Yun M.H."/>
        </authorList>
    </citation>
    <scope>NUCLEOTIDE SEQUENCE</scope>
    <source>
        <strain evidence="2">20211129_DDA</strain>
        <tissue evidence="2">Liver</tissue>
    </source>
</reference>
<comment type="caution">
    <text evidence="2">The sequence shown here is derived from an EMBL/GenBank/DDBJ whole genome shotgun (WGS) entry which is preliminary data.</text>
</comment>
<feature type="compositionally biased region" description="Polar residues" evidence="1">
    <location>
        <begin position="204"/>
        <end position="213"/>
    </location>
</feature>
<feature type="compositionally biased region" description="Basic and acidic residues" evidence="1">
    <location>
        <begin position="215"/>
        <end position="227"/>
    </location>
</feature>
<feature type="compositionally biased region" description="Polar residues" evidence="1">
    <location>
        <begin position="163"/>
        <end position="187"/>
    </location>
</feature>
<protein>
    <submittedName>
        <fullName evidence="2">Uncharacterized protein</fullName>
    </submittedName>
</protein>
<name>A0AAV7LFA4_PLEWA</name>
<sequence>MVGRPAPLSARERGSSPAVGPTSILCTLDPLVLRSVSPLEIGGPGLWKAPQGLPDGVPPSLREPVFWSRRRGYPLCRPFFPLSLRGALPAGCPVPDLHSVEAVWKAYIRAAQKAPHIAGSVIKEATKSTMVVQQDTPAPKAVAGHAVMGTQEGRADRVDKQTQDVTAQTDVKNNDHQSQGQLFPTSEEQAHARKTPQSKKENARSTVPFDSSSNRNREGREGKERQTYRYTSKHAPQSKSPVCLHQEQLEISPQAMQANVPTDGSASAEEESMNQEEDIEQEQTTLHTGVGETTPRVGVPPSRGFRPNSCMLRRSQTDSFTESS</sequence>
<dbReference type="EMBL" id="JANPWB010000015">
    <property type="protein sequence ID" value="KAJ1090285.1"/>
    <property type="molecule type" value="Genomic_DNA"/>
</dbReference>
<accession>A0AAV7LFA4</accession>
<feature type="compositionally biased region" description="Basic and acidic residues" evidence="1">
    <location>
        <begin position="153"/>
        <end position="162"/>
    </location>
</feature>
<feature type="compositionally biased region" description="Polar residues" evidence="1">
    <location>
        <begin position="228"/>
        <end position="240"/>
    </location>
</feature>
<feature type="compositionally biased region" description="Acidic residues" evidence="1">
    <location>
        <begin position="268"/>
        <end position="281"/>
    </location>
</feature>
<evidence type="ECO:0000313" key="3">
    <source>
        <dbReference type="Proteomes" id="UP001066276"/>
    </source>
</evidence>
<gene>
    <name evidence="2" type="ORF">NDU88_003420</name>
</gene>
<dbReference type="AlphaFoldDB" id="A0AAV7LFA4"/>
<evidence type="ECO:0000256" key="1">
    <source>
        <dbReference type="SAM" id="MobiDB-lite"/>
    </source>
</evidence>
<keyword evidence="3" id="KW-1185">Reference proteome</keyword>
<feature type="region of interest" description="Disordered" evidence="1">
    <location>
        <begin position="151"/>
        <end position="243"/>
    </location>
</feature>
<organism evidence="2 3">
    <name type="scientific">Pleurodeles waltl</name>
    <name type="common">Iberian ribbed newt</name>
    <dbReference type="NCBI Taxonomy" id="8319"/>
    <lineage>
        <taxon>Eukaryota</taxon>
        <taxon>Metazoa</taxon>
        <taxon>Chordata</taxon>
        <taxon>Craniata</taxon>
        <taxon>Vertebrata</taxon>
        <taxon>Euteleostomi</taxon>
        <taxon>Amphibia</taxon>
        <taxon>Batrachia</taxon>
        <taxon>Caudata</taxon>
        <taxon>Salamandroidea</taxon>
        <taxon>Salamandridae</taxon>
        <taxon>Pleurodelinae</taxon>
        <taxon>Pleurodeles</taxon>
    </lineage>
</organism>
<proteinExistence type="predicted"/>
<dbReference type="Proteomes" id="UP001066276">
    <property type="component" value="Chromosome 11"/>
</dbReference>
<evidence type="ECO:0000313" key="2">
    <source>
        <dbReference type="EMBL" id="KAJ1090285.1"/>
    </source>
</evidence>
<feature type="region of interest" description="Disordered" evidence="1">
    <location>
        <begin position="258"/>
        <end position="324"/>
    </location>
</feature>